<keyword evidence="1" id="KW-1133">Transmembrane helix</keyword>
<dbReference type="EMBL" id="CAJEWE010000011">
    <property type="protein sequence ID" value="CAD2079351.1"/>
    <property type="molecule type" value="Genomic_DNA"/>
</dbReference>
<comment type="caution">
    <text evidence="2">The sequence shown here is derived from an EMBL/GenBank/DDBJ whole genome shotgun (WGS) entry which is preliminary data.</text>
</comment>
<evidence type="ECO:0000313" key="2">
    <source>
        <dbReference type="EMBL" id="CAD2079351.1"/>
    </source>
</evidence>
<sequence length="63" mass="7251">MLGGFIGGGLGLVGVITSIYFSYKLNKSNQQFQNELKNKEHNFELKLKDMEKKNSVWLKNIIF</sequence>
<keyword evidence="3" id="KW-1185">Reference proteome</keyword>
<gene>
    <name evidence="2" type="ORF">JEOSCH030_01614</name>
</gene>
<proteinExistence type="predicted"/>
<accession>A0A6V7RNQ8</accession>
<reference evidence="2 3" key="1">
    <citation type="submission" date="2020-07" db="EMBL/GenBank/DDBJ databases">
        <authorList>
            <person name="Criscuolo A."/>
        </authorList>
    </citation>
    <scope>NUCLEOTIDE SEQUENCE [LARGE SCALE GENOMIC DNA]</scope>
    <source>
        <strain evidence="3">CIP 111030</strain>
    </source>
</reference>
<feature type="transmembrane region" description="Helical" evidence="1">
    <location>
        <begin position="6"/>
        <end position="23"/>
    </location>
</feature>
<dbReference type="RefSeq" id="WP_186088425.1">
    <property type="nucleotide sequence ID" value="NZ_BMDB01000004.1"/>
</dbReference>
<keyword evidence="1" id="KW-0812">Transmembrane</keyword>
<protein>
    <submittedName>
        <fullName evidence="2">Uncharacterized protein</fullName>
    </submittedName>
</protein>
<organism evidence="2 3">
    <name type="scientific">Phocicoccus schoeneichii</name>
    <dbReference type="NCBI Taxonomy" id="1812261"/>
    <lineage>
        <taxon>Bacteria</taxon>
        <taxon>Bacillati</taxon>
        <taxon>Bacillota</taxon>
        <taxon>Bacilli</taxon>
        <taxon>Bacillales</taxon>
        <taxon>Salinicoccaceae</taxon>
        <taxon>Phocicoccus</taxon>
    </lineage>
</organism>
<name>A0A6V7RNQ8_9BACL</name>
<dbReference type="AlphaFoldDB" id="A0A6V7RNQ8"/>
<keyword evidence="1" id="KW-0472">Membrane</keyword>
<evidence type="ECO:0000313" key="3">
    <source>
        <dbReference type="Proteomes" id="UP000521032"/>
    </source>
</evidence>
<evidence type="ECO:0000256" key="1">
    <source>
        <dbReference type="SAM" id="Phobius"/>
    </source>
</evidence>
<dbReference type="Proteomes" id="UP000521032">
    <property type="component" value="Unassembled WGS sequence"/>
</dbReference>